<dbReference type="Pfam" id="PF04298">
    <property type="entry name" value="Zn_peptidase_2"/>
    <property type="match status" value="1"/>
</dbReference>
<accession>A0A6A8MAB4</accession>
<dbReference type="RefSeq" id="WP_154571800.1">
    <property type="nucleotide sequence ID" value="NZ_DBEZJY010000034.1"/>
</dbReference>
<dbReference type="InterPro" id="IPR007395">
    <property type="entry name" value="Zn_peptidase_2"/>
</dbReference>
<reference evidence="2" key="1">
    <citation type="submission" date="2019-09" db="EMBL/GenBank/DDBJ databases">
        <title>In-depth cultivation of the pig gut microbiome towards novel bacterial diversity and tailored functional studies.</title>
        <authorList>
            <person name="Wylensek D."/>
            <person name="Hitch T.C.A."/>
            <person name="Clavel T."/>
        </authorList>
    </citation>
    <scope>NUCLEOTIDE SEQUENCE</scope>
    <source>
        <strain evidence="2">RF-744-FAT-WT-3</strain>
    </source>
</reference>
<sequence length="236" mass="25887">MYYYGGLGYYSSMIVLIPAMIFTIIVQANIKSAFNRYSNITNSRRITGREAARLVLDSNGLTSVPVNIIGGDALTNYYDPSSNSVNLSRAVGETDSIASMCIACHEVGHAIQHARGYFPIKIRNFLVPVVNLTSRFSWPLIFLGLLLSTTNAYGSLLFNIGTLCFVFVVLFHLVTLPVELNASSRALKQMEAAGIVDKEDMYGSRKVLRAAAMTYVAALATAVASLLRIMLLRNRD</sequence>
<feature type="transmembrane region" description="Helical" evidence="1">
    <location>
        <begin position="207"/>
        <end position="231"/>
    </location>
</feature>
<evidence type="ECO:0000256" key="1">
    <source>
        <dbReference type="SAM" id="Phobius"/>
    </source>
</evidence>
<feature type="transmembrane region" description="Helical" evidence="1">
    <location>
        <begin position="153"/>
        <end position="178"/>
    </location>
</feature>
<name>A0A6A8MAB4_9FIRM</name>
<evidence type="ECO:0000313" key="2">
    <source>
        <dbReference type="EMBL" id="MST68337.1"/>
    </source>
</evidence>
<dbReference type="EMBL" id="VUNB01000001">
    <property type="protein sequence ID" value="MST68337.1"/>
    <property type="molecule type" value="Genomic_DNA"/>
</dbReference>
<proteinExistence type="predicted"/>
<protein>
    <submittedName>
        <fullName evidence="2">Zinc metallopeptidase</fullName>
    </submittedName>
</protein>
<feature type="transmembrane region" description="Helical" evidence="1">
    <location>
        <begin position="125"/>
        <end position="147"/>
    </location>
</feature>
<keyword evidence="1" id="KW-0472">Membrane</keyword>
<dbReference type="PANTHER" id="PTHR36434">
    <property type="entry name" value="MEMBRANE PROTEASE YUGP-RELATED"/>
    <property type="match status" value="1"/>
</dbReference>
<gene>
    <name evidence="2" type="ORF">FYJ66_01845</name>
</gene>
<feature type="transmembrane region" description="Helical" evidence="1">
    <location>
        <begin position="6"/>
        <end position="26"/>
    </location>
</feature>
<organism evidence="2">
    <name type="scientific">Baileyella intestinalis</name>
    <dbReference type="NCBI Taxonomy" id="2606709"/>
    <lineage>
        <taxon>Bacteria</taxon>
        <taxon>Bacillati</taxon>
        <taxon>Bacillota</taxon>
        <taxon>Clostridia</taxon>
        <taxon>Peptostreptococcales</taxon>
        <taxon>Anaerovoracaceae</taxon>
        <taxon>Baileyella</taxon>
    </lineage>
</organism>
<keyword evidence="1" id="KW-0812">Transmembrane</keyword>
<keyword evidence="1" id="KW-1133">Transmembrane helix</keyword>
<dbReference type="PANTHER" id="PTHR36434:SF1">
    <property type="entry name" value="MEMBRANE PROTEASE YUGP-RELATED"/>
    <property type="match status" value="1"/>
</dbReference>
<dbReference type="AlphaFoldDB" id="A0A6A8MAB4"/>
<comment type="caution">
    <text evidence="2">The sequence shown here is derived from an EMBL/GenBank/DDBJ whole genome shotgun (WGS) entry which is preliminary data.</text>
</comment>